<reference evidence="1 2" key="1">
    <citation type="submission" date="2013-09" db="EMBL/GenBank/DDBJ databases">
        <title>High correlation between genotypes and phenotypes of environmental bacteria Comamonas testosteroni strains.</title>
        <authorList>
            <person name="Liu L."/>
            <person name="Zhu W."/>
            <person name="Xia X."/>
            <person name="Xu B."/>
            <person name="Luo M."/>
            <person name="Wang G."/>
        </authorList>
    </citation>
    <scope>NUCLEOTIDE SEQUENCE [LARGE SCALE GENOMIC DNA]</scope>
    <source>
        <strain evidence="1 2">DF2</strain>
    </source>
</reference>
<protein>
    <submittedName>
        <fullName evidence="1">Uncharacterized protein</fullName>
    </submittedName>
</protein>
<keyword evidence="2" id="KW-1185">Reference proteome</keyword>
<dbReference type="Proteomes" id="UP000029549">
    <property type="component" value="Unassembled WGS sequence"/>
</dbReference>
<proteinExistence type="predicted"/>
<dbReference type="AlphaFoldDB" id="A0A0E3BMC2"/>
<evidence type="ECO:0000313" key="1">
    <source>
        <dbReference type="EMBL" id="KGH03998.1"/>
    </source>
</evidence>
<name>A0A0E3BMC2_9BURK</name>
<sequence>MDGKPLIGVKHTAKTSSGLPVSTAWIDMPAEEVEGLIKSLQEALDELGKQ</sequence>
<dbReference type="EMBL" id="AWTP01000164">
    <property type="protein sequence ID" value="KGH03998.1"/>
    <property type="molecule type" value="Genomic_DNA"/>
</dbReference>
<comment type="caution">
    <text evidence="1">The sequence shown here is derived from an EMBL/GenBank/DDBJ whole genome shotgun (WGS) entry which is preliminary data.</text>
</comment>
<evidence type="ECO:0000313" key="2">
    <source>
        <dbReference type="Proteomes" id="UP000029549"/>
    </source>
</evidence>
<organism evidence="1 2">
    <name type="scientific">Comamonas thiooxydans</name>
    <dbReference type="NCBI Taxonomy" id="363952"/>
    <lineage>
        <taxon>Bacteria</taxon>
        <taxon>Pseudomonadati</taxon>
        <taxon>Pseudomonadota</taxon>
        <taxon>Betaproteobacteria</taxon>
        <taxon>Burkholderiales</taxon>
        <taxon>Comamonadaceae</taxon>
        <taxon>Comamonas</taxon>
    </lineage>
</organism>
<accession>A0A0E3BMC2</accession>
<gene>
    <name evidence="1" type="ORF">P608_24910</name>
</gene>